<gene>
    <name evidence="1" type="primary">SSCI21160.1</name>
</gene>
<dbReference type="EMBL" id="CCFA01001090">
    <property type="protein sequence ID" value="CDW96968.1"/>
    <property type="molecule type" value="Genomic_DNA"/>
</dbReference>
<evidence type="ECO:0000313" key="2">
    <source>
        <dbReference type="Proteomes" id="UP000242770"/>
    </source>
</evidence>
<accession>A0A0F7S8G7</accession>
<organism evidence="1 2">
    <name type="scientific">Sporisorium scitamineum</name>
    <dbReference type="NCBI Taxonomy" id="49012"/>
    <lineage>
        <taxon>Eukaryota</taxon>
        <taxon>Fungi</taxon>
        <taxon>Dikarya</taxon>
        <taxon>Basidiomycota</taxon>
        <taxon>Ustilaginomycotina</taxon>
        <taxon>Ustilaginomycetes</taxon>
        <taxon>Ustilaginales</taxon>
        <taxon>Ustilaginaceae</taxon>
        <taxon>Sporisorium</taxon>
    </lineage>
</organism>
<sequence length="184" mass="20101">MNGAAPHALSTSEDKVILQRMVPMHLLTARSMVHAIAIGRQRFDKLLERCIPHKTATSREAKQTEETPSGDEITYTFAPIVEAEGRATADRVALVATDRAVKINIVMAGSRTAYTSDILAESAVAFDHIPVDETIPVDKNEAIPADKKETIPDDEEEVEVEAAINNGHFHFGVWYGQGSDFATT</sequence>
<evidence type="ECO:0000313" key="1">
    <source>
        <dbReference type="EMBL" id="CDW96968.1"/>
    </source>
</evidence>
<proteinExistence type="predicted"/>
<dbReference type="Proteomes" id="UP000242770">
    <property type="component" value="Unassembled WGS sequence"/>
</dbReference>
<dbReference type="AlphaFoldDB" id="A0A0F7S8G7"/>
<keyword evidence="2" id="KW-1185">Reference proteome</keyword>
<protein>
    <submittedName>
        <fullName evidence="1">Uncharacterized protein</fullName>
    </submittedName>
</protein>
<name>A0A0F7S8G7_9BASI</name>
<reference evidence="2" key="1">
    <citation type="submission" date="2014-06" db="EMBL/GenBank/DDBJ databases">
        <authorList>
            <person name="Berkman P.J."/>
        </authorList>
    </citation>
    <scope>NUCLEOTIDE SEQUENCE [LARGE SCALE GENOMIC DNA]</scope>
</reference>